<evidence type="ECO:0000313" key="2">
    <source>
        <dbReference type="Proteomes" id="UP001187192"/>
    </source>
</evidence>
<organism evidence="1 2">
    <name type="scientific">Ficus carica</name>
    <name type="common">Common fig</name>
    <dbReference type="NCBI Taxonomy" id="3494"/>
    <lineage>
        <taxon>Eukaryota</taxon>
        <taxon>Viridiplantae</taxon>
        <taxon>Streptophyta</taxon>
        <taxon>Embryophyta</taxon>
        <taxon>Tracheophyta</taxon>
        <taxon>Spermatophyta</taxon>
        <taxon>Magnoliopsida</taxon>
        <taxon>eudicotyledons</taxon>
        <taxon>Gunneridae</taxon>
        <taxon>Pentapetalae</taxon>
        <taxon>rosids</taxon>
        <taxon>fabids</taxon>
        <taxon>Rosales</taxon>
        <taxon>Moraceae</taxon>
        <taxon>Ficeae</taxon>
        <taxon>Ficus</taxon>
    </lineage>
</organism>
<dbReference type="EMBL" id="BTGU01000034">
    <property type="protein sequence ID" value="GMN50550.1"/>
    <property type="molecule type" value="Genomic_DNA"/>
</dbReference>
<proteinExistence type="predicted"/>
<protein>
    <submittedName>
        <fullName evidence="1">Uncharacterized protein</fullName>
    </submittedName>
</protein>
<name>A0AA88AET5_FICCA</name>
<gene>
    <name evidence="1" type="ORF">TIFTF001_019712</name>
</gene>
<keyword evidence="2" id="KW-1185">Reference proteome</keyword>
<comment type="caution">
    <text evidence="1">The sequence shown here is derived from an EMBL/GenBank/DDBJ whole genome shotgun (WGS) entry which is preliminary data.</text>
</comment>
<dbReference type="AlphaFoldDB" id="A0AA88AET5"/>
<dbReference type="Proteomes" id="UP001187192">
    <property type="component" value="Unassembled WGS sequence"/>
</dbReference>
<reference evidence="1" key="1">
    <citation type="submission" date="2023-07" db="EMBL/GenBank/DDBJ databases">
        <title>draft genome sequence of fig (Ficus carica).</title>
        <authorList>
            <person name="Takahashi T."/>
            <person name="Nishimura K."/>
        </authorList>
    </citation>
    <scope>NUCLEOTIDE SEQUENCE</scope>
</reference>
<accession>A0AA88AET5</accession>
<sequence>MQNSMFCSQKDLVSKFCDDEHFDKSLQELRNLRSQLHNAAEYCESTFLQAKEKKEDARNEVMSTKTIDKDVFRKEDDMPLFVYASSHKAALSKGENNSALLLPVQEGLSILSKSPNPSFYFQEKRKIVRARRSLHGRDILSLIRRTRRTP</sequence>
<dbReference type="Gene3D" id="6.10.140.1620">
    <property type="match status" value="1"/>
</dbReference>
<evidence type="ECO:0000313" key="1">
    <source>
        <dbReference type="EMBL" id="GMN50550.1"/>
    </source>
</evidence>